<organism evidence="3 4">
    <name type="scientific">Kipferlia bialata</name>
    <dbReference type="NCBI Taxonomy" id="797122"/>
    <lineage>
        <taxon>Eukaryota</taxon>
        <taxon>Metamonada</taxon>
        <taxon>Carpediemonas-like organisms</taxon>
        <taxon>Kipferlia</taxon>
    </lineage>
</organism>
<dbReference type="GO" id="GO:0140662">
    <property type="term" value="F:ATP-dependent protein folding chaperone"/>
    <property type="evidence" value="ECO:0007669"/>
    <property type="project" value="InterPro"/>
</dbReference>
<gene>
    <name evidence="3" type="ORF">KIPB_016391</name>
</gene>
<dbReference type="PANTHER" id="PTHR19375">
    <property type="entry name" value="HEAT SHOCK PROTEIN 70KDA"/>
    <property type="match status" value="1"/>
</dbReference>
<dbReference type="EMBL" id="BDIP01009973">
    <property type="protein sequence ID" value="GIQ92556.1"/>
    <property type="molecule type" value="Genomic_DNA"/>
</dbReference>
<keyword evidence="4" id="KW-1185">Reference proteome</keyword>
<protein>
    <submittedName>
        <fullName evidence="3">Heat shock protein 70 family protein</fullName>
    </submittedName>
</protein>
<proteinExistence type="predicted"/>
<evidence type="ECO:0000313" key="3">
    <source>
        <dbReference type="EMBL" id="GIQ92556.1"/>
    </source>
</evidence>
<evidence type="ECO:0000256" key="2">
    <source>
        <dbReference type="ARBA" id="ARBA00022840"/>
    </source>
</evidence>
<dbReference type="InterPro" id="IPR013126">
    <property type="entry name" value="Hsp_70_fam"/>
</dbReference>
<comment type="caution">
    <text evidence="3">The sequence shown here is derived from an EMBL/GenBank/DDBJ whole genome shotgun (WGS) entry which is preliminary data.</text>
</comment>
<dbReference type="SUPFAM" id="SSF53067">
    <property type="entry name" value="Actin-like ATPase domain"/>
    <property type="match status" value="1"/>
</dbReference>
<dbReference type="FunFam" id="3.90.640.10:FF:000003">
    <property type="entry name" value="Molecular chaperone DnaK"/>
    <property type="match status" value="1"/>
</dbReference>
<dbReference type="Pfam" id="PF00012">
    <property type="entry name" value="HSP70"/>
    <property type="match status" value="1"/>
</dbReference>
<dbReference type="InterPro" id="IPR043129">
    <property type="entry name" value="ATPase_NBD"/>
</dbReference>
<name>A0A9K3DD29_9EUKA</name>
<keyword evidence="1" id="KW-0547">Nucleotide-binding</keyword>
<evidence type="ECO:0000313" key="4">
    <source>
        <dbReference type="Proteomes" id="UP000265618"/>
    </source>
</evidence>
<dbReference type="OrthoDB" id="2401965at2759"/>
<dbReference type="AlphaFoldDB" id="A0A9K3DD29"/>
<reference evidence="3 4" key="1">
    <citation type="journal article" date="2018" name="PLoS ONE">
        <title>The draft genome of Kipferlia bialata reveals reductive genome evolution in fornicate parasites.</title>
        <authorList>
            <person name="Tanifuji G."/>
            <person name="Takabayashi S."/>
            <person name="Kume K."/>
            <person name="Takagi M."/>
            <person name="Nakayama T."/>
            <person name="Kamikawa R."/>
            <person name="Inagaki Y."/>
            <person name="Hashimoto T."/>
        </authorList>
    </citation>
    <scope>NUCLEOTIDE SEQUENCE [LARGE SCALE GENOMIC DNA]</scope>
    <source>
        <strain evidence="3">NY0173</strain>
    </source>
</reference>
<dbReference type="GO" id="GO:0005524">
    <property type="term" value="F:ATP binding"/>
    <property type="evidence" value="ECO:0007669"/>
    <property type="project" value="UniProtKB-KW"/>
</dbReference>
<dbReference type="Gene3D" id="3.90.640.10">
    <property type="entry name" value="Actin, Chain A, domain 4"/>
    <property type="match status" value="1"/>
</dbReference>
<accession>A0A9K3DD29</accession>
<keyword evidence="2" id="KW-0067">ATP-binding</keyword>
<keyword evidence="3" id="KW-0346">Stress response</keyword>
<sequence>MILILGEDFDRRVIDHLIAVFRKQEGLDLTTSPRAISRLRREVEGAKRILST</sequence>
<dbReference type="Proteomes" id="UP000265618">
    <property type="component" value="Unassembled WGS sequence"/>
</dbReference>
<feature type="non-terminal residue" evidence="3">
    <location>
        <position position="1"/>
    </location>
</feature>
<evidence type="ECO:0000256" key="1">
    <source>
        <dbReference type="ARBA" id="ARBA00022741"/>
    </source>
</evidence>